<comment type="caution">
    <text evidence="11">The sequence shown here is derived from an EMBL/GenBank/DDBJ whole genome shotgun (WGS) entry which is preliminary data.</text>
</comment>
<keyword evidence="4 9" id="KW-0349">Heme</keyword>
<comment type="pathway">
    <text evidence="2">Secondary metabolite biosynthesis.</text>
</comment>
<dbReference type="GO" id="GO:0020037">
    <property type="term" value="F:heme binding"/>
    <property type="evidence" value="ECO:0007669"/>
    <property type="project" value="InterPro"/>
</dbReference>
<dbReference type="InterPro" id="IPR036396">
    <property type="entry name" value="Cyt_P450_sf"/>
</dbReference>
<evidence type="ECO:0000256" key="9">
    <source>
        <dbReference type="PIRSR" id="PIRSR602403-1"/>
    </source>
</evidence>
<dbReference type="PRINTS" id="PR00385">
    <property type="entry name" value="P450"/>
</dbReference>
<dbReference type="PANTHER" id="PTHR24305:SF166">
    <property type="entry name" value="CYTOCHROME P450 12A4, MITOCHONDRIAL-RELATED"/>
    <property type="match status" value="1"/>
</dbReference>
<keyword evidence="8 10" id="KW-0503">Monooxygenase</keyword>
<feature type="binding site" description="axial binding residue" evidence="9">
    <location>
        <position position="165"/>
    </location>
    <ligand>
        <name>heme</name>
        <dbReference type="ChEBI" id="CHEBI:30413"/>
    </ligand>
    <ligandPart>
        <name>Fe</name>
        <dbReference type="ChEBI" id="CHEBI:18248"/>
    </ligandPart>
</feature>
<dbReference type="GO" id="GO:0004497">
    <property type="term" value="F:monooxygenase activity"/>
    <property type="evidence" value="ECO:0007669"/>
    <property type="project" value="UniProtKB-KW"/>
</dbReference>
<evidence type="ECO:0000313" key="11">
    <source>
        <dbReference type="EMBL" id="KAK7683566.1"/>
    </source>
</evidence>
<evidence type="ECO:0000313" key="12">
    <source>
        <dbReference type="Proteomes" id="UP001385951"/>
    </source>
</evidence>
<proteinExistence type="inferred from homology"/>
<accession>A0AAW0G1Q4</accession>
<evidence type="ECO:0000256" key="2">
    <source>
        <dbReference type="ARBA" id="ARBA00005179"/>
    </source>
</evidence>
<dbReference type="Proteomes" id="UP001385951">
    <property type="component" value="Unassembled WGS sequence"/>
</dbReference>
<dbReference type="PRINTS" id="PR00465">
    <property type="entry name" value="EP450IV"/>
</dbReference>
<evidence type="ECO:0000256" key="3">
    <source>
        <dbReference type="ARBA" id="ARBA00010617"/>
    </source>
</evidence>
<dbReference type="InterPro" id="IPR017972">
    <property type="entry name" value="Cyt_P450_CS"/>
</dbReference>
<dbReference type="Gene3D" id="1.10.630.10">
    <property type="entry name" value="Cytochrome P450"/>
    <property type="match status" value="1"/>
</dbReference>
<dbReference type="GO" id="GO:0005506">
    <property type="term" value="F:iron ion binding"/>
    <property type="evidence" value="ECO:0007669"/>
    <property type="project" value="InterPro"/>
</dbReference>
<evidence type="ECO:0000256" key="5">
    <source>
        <dbReference type="ARBA" id="ARBA00022723"/>
    </source>
</evidence>
<dbReference type="GO" id="GO:0016705">
    <property type="term" value="F:oxidoreductase activity, acting on paired donors, with incorporation or reduction of molecular oxygen"/>
    <property type="evidence" value="ECO:0007669"/>
    <property type="project" value="InterPro"/>
</dbReference>
<evidence type="ECO:0000256" key="1">
    <source>
        <dbReference type="ARBA" id="ARBA00001971"/>
    </source>
</evidence>
<protein>
    <recommendedName>
        <fullName evidence="13">Cytochrome P450</fullName>
    </recommendedName>
</protein>
<dbReference type="AlphaFoldDB" id="A0AAW0G1Q4"/>
<dbReference type="PANTHER" id="PTHR24305">
    <property type="entry name" value="CYTOCHROME P450"/>
    <property type="match status" value="1"/>
</dbReference>
<keyword evidence="12" id="KW-1185">Reference proteome</keyword>
<reference evidence="11 12" key="1">
    <citation type="submission" date="2022-09" db="EMBL/GenBank/DDBJ databases">
        <authorList>
            <person name="Palmer J.M."/>
        </authorList>
    </citation>
    <scope>NUCLEOTIDE SEQUENCE [LARGE SCALE GENOMIC DNA]</scope>
    <source>
        <strain evidence="11 12">DSM 7382</strain>
    </source>
</reference>
<evidence type="ECO:0000256" key="7">
    <source>
        <dbReference type="ARBA" id="ARBA00023004"/>
    </source>
</evidence>
<sequence>MLTNLFRVAGFDSTSASATWCLYALARDQRTQSKLREELLAFGREPTEKDFASMAAFPYFDAVIKETLRVYPVTDAERVALQDDVVPLKFPITKPDGSKITELHIRKGDSMVIPFICSNRLNAVWGDGDTFRPERWLGDKSLPPKDQMTQGWSNLVTFSEGPRLCIGVRLALLELKIILYTLIRNYTFALPHDNFEVDGYFFASLIPVVKGQEEKGGYMPLKVAHYEG</sequence>
<comment type="similarity">
    <text evidence="3 10">Belongs to the cytochrome P450 family.</text>
</comment>
<evidence type="ECO:0000256" key="8">
    <source>
        <dbReference type="ARBA" id="ARBA00023033"/>
    </source>
</evidence>
<keyword evidence="6 10" id="KW-0560">Oxidoreductase</keyword>
<keyword evidence="7 9" id="KW-0408">Iron</keyword>
<dbReference type="InterPro" id="IPR002403">
    <property type="entry name" value="Cyt_P450_E_grp-IV"/>
</dbReference>
<organism evidence="11 12">
    <name type="scientific">Cerrena zonata</name>
    <dbReference type="NCBI Taxonomy" id="2478898"/>
    <lineage>
        <taxon>Eukaryota</taxon>
        <taxon>Fungi</taxon>
        <taxon>Dikarya</taxon>
        <taxon>Basidiomycota</taxon>
        <taxon>Agaricomycotina</taxon>
        <taxon>Agaricomycetes</taxon>
        <taxon>Polyporales</taxon>
        <taxon>Cerrenaceae</taxon>
        <taxon>Cerrena</taxon>
    </lineage>
</organism>
<evidence type="ECO:0008006" key="13">
    <source>
        <dbReference type="Google" id="ProtNLM"/>
    </source>
</evidence>
<name>A0AAW0G1Q4_9APHY</name>
<dbReference type="PROSITE" id="PS00086">
    <property type="entry name" value="CYTOCHROME_P450"/>
    <property type="match status" value="1"/>
</dbReference>
<comment type="cofactor">
    <cofactor evidence="1 9">
        <name>heme</name>
        <dbReference type="ChEBI" id="CHEBI:30413"/>
    </cofactor>
</comment>
<dbReference type="Pfam" id="PF00067">
    <property type="entry name" value="p450"/>
    <property type="match status" value="1"/>
</dbReference>
<dbReference type="EMBL" id="JASBNA010000030">
    <property type="protein sequence ID" value="KAK7683566.1"/>
    <property type="molecule type" value="Genomic_DNA"/>
</dbReference>
<evidence type="ECO:0000256" key="4">
    <source>
        <dbReference type="ARBA" id="ARBA00022617"/>
    </source>
</evidence>
<gene>
    <name evidence="11" type="ORF">QCA50_013404</name>
</gene>
<evidence type="ECO:0000256" key="10">
    <source>
        <dbReference type="RuleBase" id="RU000461"/>
    </source>
</evidence>
<evidence type="ECO:0000256" key="6">
    <source>
        <dbReference type="ARBA" id="ARBA00023002"/>
    </source>
</evidence>
<dbReference type="InterPro" id="IPR001128">
    <property type="entry name" value="Cyt_P450"/>
</dbReference>
<dbReference type="SUPFAM" id="SSF48264">
    <property type="entry name" value="Cytochrome P450"/>
    <property type="match status" value="1"/>
</dbReference>
<keyword evidence="5 9" id="KW-0479">Metal-binding</keyword>
<dbReference type="InterPro" id="IPR050121">
    <property type="entry name" value="Cytochrome_P450_monoxygenase"/>
</dbReference>